<comment type="caution">
    <text evidence="2">The sequence shown here is derived from an EMBL/GenBank/DDBJ whole genome shotgun (WGS) entry which is preliminary data.</text>
</comment>
<dbReference type="EMBL" id="JBHSSE010000018">
    <property type="protein sequence ID" value="MFC6201917.1"/>
    <property type="molecule type" value="Genomic_DNA"/>
</dbReference>
<dbReference type="RefSeq" id="WP_137615676.1">
    <property type="nucleotide sequence ID" value="NZ_BJDI01000003.1"/>
</dbReference>
<protein>
    <submittedName>
        <fullName evidence="2">Polysaccharide pyruvyl transferase family protein</fullName>
    </submittedName>
</protein>
<feature type="domain" description="Polysaccharide pyruvyl transferase" evidence="1">
    <location>
        <begin position="13"/>
        <end position="306"/>
    </location>
</feature>
<reference evidence="3" key="1">
    <citation type="journal article" date="2019" name="Int. J. Syst. Evol. Microbiol.">
        <title>The Global Catalogue of Microorganisms (GCM) 10K type strain sequencing project: providing services to taxonomists for standard genome sequencing and annotation.</title>
        <authorList>
            <consortium name="The Broad Institute Genomics Platform"/>
            <consortium name="The Broad Institute Genome Sequencing Center for Infectious Disease"/>
            <person name="Wu L."/>
            <person name="Ma J."/>
        </authorList>
    </citation>
    <scope>NUCLEOTIDE SEQUENCE [LARGE SCALE GENOMIC DNA]</scope>
    <source>
        <strain evidence="3">CCM 8930</strain>
    </source>
</reference>
<dbReference type="Proteomes" id="UP001596171">
    <property type="component" value="Unassembled WGS sequence"/>
</dbReference>
<dbReference type="PANTHER" id="PTHR36836:SF1">
    <property type="entry name" value="COLANIC ACID BIOSYNTHESIS PROTEIN WCAK"/>
    <property type="match status" value="1"/>
</dbReference>
<keyword evidence="3" id="KW-1185">Reference proteome</keyword>
<keyword evidence="2" id="KW-0808">Transferase</keyword>
<evidence type="ECO:0000313" key="2">
    <source>
        <dbReference type="EMBL" id="MFC6201917.1"/>
    </source>
</evidence>
<accession>A0ABW1SK44</accession>
<organism evidence="2 3">
    <name type="scientific">Lactiplantibacillus nangangensis</name>
    <dbReference type="NCBI Taxonomy" id="2559917"/>
    <lineage>
        <taxon>Bacteria</taxon>
        <taxon>Bacillati</taxon>
        <taxon>Bacillota</taxon>
        <taxon>Bacilli</taxon>
        <taxon>Lactobacillales</taxon>
        <taxon>Lactobacillaceae</taxon>
        <taxon>Lactiplantibacillus</taxon>
    </lineage>
</organism>
<name>A0ABW1SK44_9LACO</name>
<evidence type="ECO:0000259" key="1">
    <source>
        <dbReference type="Pfam" id="PF04230"/>
    </source>
</evidence>
<proteinExistence type="predicted"/>
<dbReference type="PANTHER" id="PTHR36836">
    <property type="entry name" value="COLANIC ACID BIOSYNTHESIS PROTEIN WCAK"/>
    <property type="match status" value="1"/>
</dbReference>
<gene>
    <name evidence="2" type="ORF">ACFP1L_08555</name>
</gene>
<evidence type="ECO:0000313" key="3">
    <source>
        <dbReference type="Proteomes" id="UP001596171"/>
    </source>
</evidence>
<dbReference type="InterPro" id="IPR007345">
    <property type="entry name" value="Polysacch_pyruvyl_Trfase"/>
</dbReference>
<sequence length="375" mass="42562">MKRIAVKGYFNRNLGDDLLLKALLEHFPEIMFYILVAKKDVTHYQKLGQNLRVVSKNLVSRCLLRGLDMVKMVKLTRRLLKPFVAYVELGGAIFQQRTAKETVNRLRSGVQLSQKPYFIIGSNFGPVSTDRYTNEYETFFSKINSVVFRDTSSYNLFSNLKQVAVAPDAALSLSVTQRMLKACEKPYVVMTPIDLRFTSRILSEQYSTTSDFYEGQMKRLAEALISSGYEIKIMAFSEAEGDEQAARRIARLIVPKFQKHVGIYTYQDIPQLFEMMAGAERLISGRFHAMILGWLFQKPQLVVTYSDKTKNVIADCFPEQHAVPTKMLAQIEATDLEVSMNTVDSDSLAAIQADAMGHFEPLEVFLQKSAVMGHQ</sequence>
<dbReference type="Pfam" id="PF04230">
    <property type="entry name" value="PS_pyruv_trans"/>
    <property type="match status" value="1"/>
</dbReference>
<dbReference type="GO" id="GO:0016740">
    <property type="term" value="F:transferase activity"/>
    <property type="evidence" value="ECO:0007669"/>
    <property type="project" value="UniProtKB-KW"/>
</dbReference>